<dbReference type="AlphaFoldDB" id="K3XCJ5"/>
<organism evidence="2 3">
    <name type="scientific">Globisporangium ultimum (strain ATCC 200006 / CBS 805.95 / DAOM BR144)</name>
    <name type="common">Pythium ultimum</name>
    <dbReference type="NCBI Taxonomy" id="431595"/>
    <lineage>
        <taxon>Eukaryota</taxon>
        <taxon>Sar</taxon>
        <taxon>Stramenopiles</taxon>
        <taxon>Oomycota</taxon>
        <taxon>Peronosporomycetes</taxon>
        <taxon>Pythiales</taxon>
        <taxon>Pythiaceae</taxon>
        <taxon>Globisporangium</taxon>
    </lineage>
</organism>
<evidence type="ECO:0000313" key="2">
    <source>
        <dbReference type="EnsemblProtists" id="PYU1_T014944"/>
    </source>
</evidence>
<protein>
    <submittedName>
        <fullName evidence="2">Uncharacterized protein</fullName>
    </submittedName>
</protein>
<name>K3XCJ5_GLOUD</name>
<dbReference type="Proteomes" id="UP000019132">
    <property type="component" value="Unassembled WGS sequence"/>
</dbReference>
<keyword evidence="3" id="KW-1185">Reference proteome</keyword>
<feature type="transmembrane region" description="Helical" evidence="1">
    <location>
        <begin position="36"/>
        <end position="53"/>
    </location>
</feature>
<evidence type="ECO:0000313" key="3">
    <source>
        <dbReference type="Proteomes" id="UP000019132"/>
    </source>
</evidence>
<sequence length="60" mass="7271">MNLMLIYCQPIDDKQEFICVRDYMLIWLFLLNLEQVQLLLVLYGSILVEFLLLDRFSWNA</sequence>
<accession>K3XCJ5</accession>
<dbReference type="InParanoid" id="K3XCJ5"/>
<reference evidence="3" key="2">
    <citation type="submission" date="2010-04" db="EMBL/GenBank/DDBJ databases">
        <authorList>
            <person name="Buell R."/>
            <person name="Hamilton J."/>
            <person name="Hostetler J."/>
        </authorList>
    </citation>
    <scope>NUCLEOTIDE SEQUENCE [LARGE SCALE GENOMIC DNA]</scope>
    <source>
        <strain evidence="3">DAOM:BR144</strain>
    </source>
</reference>
<dbReference type="EMBL" id="ADOS01001361">
    <property type="status" value="NOT_ANNOTATED_CDS"/>
    <property type="molecule type" value="Genomic_DNA"/>
</dbReference>
<evidence type="ECO:0000256" key="1">
    <source>
        <dbReference type="SAM" id="Phobius"/>
    </source>
</evidence>
<reference evidence="3" key="1">
    <citation type="journal article" date="2010" name="Genome Biol.">
        <title>Genome sequence of the necrotrophic plant pathogen Pythium ultimum reveals original pathogenicity mechanisms and effector repertoire.</title>
        <authorList>
            <person name="Levesque C.A."/>
            <person name="Brouwer H."/>
            <person name="Cano L."/>
            <person name="Hamilton J.P."/>
            <person name="Holt C."/>
            <person name="Huitema E."/>
            <person name="Raffaele S."/>
            <person name="Robideau G.P."/>
            <person name="Thines M."/>
            <person name="Win J."/>
            <person name="Zerillo M.M."/>
            <person name="Beakes G.W."/>
            <person name="Boore J.L."/>
            <person name="Busam D."/>
            <person name="Dumas B."/>
            <person name="Ferriera S."/>
            <person name="Fuerstenberg S.I."/>
            <person name="Gachon C.M."/>
            <person name="Gaulin E."/>
            <person name="Govers F."/>
            <person name="Grenville-Briggs L."/>
            <person name="Horner N."/>
            <person name="Hostetler J."/>
            <person name="Jiang R.H."/>
            <person name="Johnson J."/>
            <person name="Krajaejun T."/>
            <person name="Lin H."/>
            <person name="Meijer H.J."/>
            <person name="Moore B."/>
            <person name="Morris P."/>
            <person name="Phuntmart V."/>
            <person name="Puiu D."/>
            <person name="Shetty J."/>
            <person name="Stajich J.E."/>
            <person name="Tripathy S."/>
            <person name="Wawra S."/>
            <person name="van West P."/>
            <person name="Whitty B.R."/>
            <person name="Coutinho P.M."/>
            <person name="Henrissat B."/>
            <person name="Martin F."/>
            <person name="Thomas P.D."/>
            <person name="Tyler B.M."/>
            <person name="De Vries R.P."/>
            <person name="Kamoun S."/>
            <person name="Yandell M."/>
            <person name="Tisserat N."/>
            <person name="Buell C.R."/>
        </authorList>
    </citation>
    <scope>NUCLEOTIDE SEQUENCE</scope>
    <source>
        <strain evidence="3">DAOM:BR144</strain>
    </source>
</reference>
<keyword evidence="1" id="KW-0812">Transmembrane</keyword>
<dbReference type="EnsemblProtists" id="PYU1_T014944">
    <property type="protein sequence ID" value="PYU1_T014944"/>
    <property type="gene ID" value="PYU1_G014913"/>
</dbReference>
<keyword evidence="1" id="KW-1133">Transmembrane helix</keyword>
<proteinExistence type="predicted"/>
<reference evidence="2" key="3">
    <citation type="submission" date="2015-02" db="UniProtKB">
        <authorList>
            <consortium name="EnsemblProtists"/>
        </authorList>
    </citation>
    <scope>IDENTIFICATION</scope>
    <source>
        <strain evidence="2">DAOM BR144</strain>
    </source>
</reference>
<keyword evidence="1" id="KW-0472">Membrane</keyword>
<dbReference type="HOGENOM" id="CLU_2946776_0_0_1"/>
<dbReference type="VEuPathDB" id="FungiDB:PYU1_G014913"/>